<dbReference type="InterPro" id="IPR015915">
    <property type="entry name" value="Kelch-typ_b-propeller"/>
</dbReference>
<keyword evidence="2" id="KW-0677">Repeat</keyword>
<dbReference type="PANTHER" id="PTHR19857">
    <property type="entry name" value="MITOCHONDRIAL DIVISION PROTEIN 1-RELATED"/>
    <property type="match status" value="1"/>
</dbReference>
<protein>
    <submittedName>
        <fullName evidence="4">WD40 repeat domain-containing protein</fullName>
    </submittedName>
</protein>
<gene>
    <name evidence="4" type="ORF">ACFQ11_08440</name>
</gene>
<dbReference type="PROSITE" id="PS50082">
    <property type="entry name" value="WD_REPEATS_2"/>
    <property type="match status" value="1"/>
</dbReference>
<dbReference type="Gene3D" id="2.130.10.10">
    <property type="entry name" value="YVTN repeat-like/Quinoprotein amine dehydrogenase"/>
    <property type="match status" value="1"/>
</dbReference>
<dbReference type="InterPro" id="IPR051179">
    <property type="entry name" value="WD_repeat_multifunction"/>
</dbReference>
<evidence type="ECO:0000313" key="4">
    <source>
        <dbReference type="EMBL" id="MFD0900415.1"/>
    </source>
</evidence>
<dbReference type="SUPFAM" id="SSF69322">
    <property type="entry name" value="Tricorn protease domain 2"/>
    <property type="match status" value="1"/>
</dbReference>
<dbReference type="PROSITE" id="PS00678">
    <property type="entry name" value="WD_REPEATS_1"/>
    <property type="match status" value="1"/>
</dbReference>
<evidence type="ECO:0000256" key="1">
    <source>
        <dbReference type="ARBA" id="ARBA00022574"/>
    </source>
</evidence>
<name>A0ABW3EKZ9_9ACTN</name>
<dbReference type="RefSeq" id="WP_378297419.1">
    <property type="nucleotide sequence ID" value="NZ_JBHTJA010000010.1"/>
</dbReference>
<keyword evidence="1 3" id="KW-0853">WD repeat</keyword>
<dbReference type="InterPro" id="IPR015943">
    <property type="entry name" value="WD40/YVTN_repeat-like_dom_sf"/>
</dbReference>
<evidence type="ECO:0000256" key="2">
    <source>
        <dbReference type="ARBA" id="ARBA00022737"/>
    </source>
</evidence>
<sequence length="353" mass="38205">MTAPILSSQLPAGRLWDLDLVTIDGRLLVVCAVEPPAWVWEPSEDRWTQYRLDMPYRSDDFRAMVGHLPTDNDKDAGLFTRVCAAVVDGRIVVGGAEYRESFAQWDLASGAVRVHARLDHGGTGKVATVRLNGRPFFISCSDRTYMWDAAYTDTNGATDVEPAVLYGDRDTVTGLAAGTLNGRPVVIFGSYDDSVVVWGVDTQSVIREFPCPLPVADVGLATVDGRLRVVVAGGERVILGDPDTGAWEWEGPIDEDSIEFDTEFGEEDEGGKENSVSCMDVGVVGGRPVAVTGSEDGRVCVWSLAERRLVHGPSDEHHGRKVVGVRVADWDGRTVAITAGEDGQVLVWDLEGS</sequence>
<dbReference type="PANTHER" id="PTHR19857:SF8">
    <property type="entry name" value="ANGIO-ASSOCIATED MIGRATORY CELL PROTEIN"/>
    <property type="match status" value="1"/>
</dbReference>
<organism evidence="4 5">
    <name type="scientific">Actinomadura sediminis</name>
    <dbReference type="NCBI Taxonomy" id="1038904"/>
    <lineage>
        <taxon>Bacteria</taxon>
        <taxon>Bacillati</taxon>
        <taxon>Actinomycetota</taxon>
        <taxon>Actinomycetes</taxon>
        <taxon>Streptosporangiales</taxon>
        <taxon>Thermomonosporaceae</taxon>
        <taxon>Actinomadura</taxon>
    </lineage>
</organism>
<dbReference type="SMART" id="SM00320">
    <property type="entry name" value="WD40"/>
    <property type="match status" value="4"/>
</dbReference>
<dbReference type="InterPro" id="IPR001680">
    <property type="entry name" value="WD40_rpt"/>
</dbReference>
<dbReference type="EMBL" id="JBHTJA010000010">
    <property type="protein sequence ID" value="MFD0900415.1"/>
    <property type="molecule type" value="Genomic_DNA"/>
</dbReference>
<dbReference type="Pfam" id="PF00400">
    <property type="entry name" value="WD40"/>
    <property type="match status" value="1"/>
</dbReference>
<proteinExistence type="predicted"/>
<comment type="caution">
    <text evidence="4">The sequence shown here is derived from an EMBL/GenBank/DDBJ whole genome shotgun (WGS) entry which is preliminary data.</text>
</comment>
<evidence type="ECO:0000256" key="3">
    <source>
        <dbReference type="PROSITE-ProRule" id="PRU00221"/>
    </source>
</evidence>
<keyword evidence="5" id="KW-1185">Reference proteome</keyword>
<dbReference type="InterPro" id="IPR019775">
    <property type="entry name" value="WD40_repeat_CS"/>
</dbReference>
<reference evidence="5" key="1">
    <citation type="journal article" date="2019" name="Int. J. Syst. Evol. Microbiol.">
        <title>The Global Catalogue of Microorganisms (GCM) 10K type strain sequencing project: providing services to taxonomists for standard genome sequencing and annotation.</title>
        <authorList>
            <consortium name="The Broad Institute Genomics Platform"/>
            <consortium name="The Broad Institute Genome Sequencing Center for Infectious Disease"/>
            <person name="Wu L."/>
            <person name="Ma J."/>
        </authorList>
    </citation>
    <scope>NUCLEOTIDE SEQUENCE [LARGE SCALE GENOMIC DNA]</scope>
    <source>
        <strain evidence="5">JCM 31202</strain>
    </source>
</reference>
<dbReference type="Gene3D" id="2.120.10.80">
    <property type="entry name" value="Kelch-type beta propeller"/>
    <property type="match status" value="1"/>
</dbReference>
<dbReference type="Proteomes" id="UP001596972">
    <property type="component" value="Unassembled WGS sequence"/>
</dbReference>
<accession>A0ABW3EKZ9</accession>
<feature type="repeat" description="WD" evidence="3">
    <location>
        <begin position="337"/>
        <end position="353"/>
    </location>
</feature>
<evidence type="ECO:0000313" key="5">
    <source>
        <dbReference type="Proteomes" id="UP001596972"/>
    </source>
</evidence>